<reference evidence="2 3" key="1">
    <citation type="submission" date="2016-10" db="EMBL/GenBank/DDBJ databases">
        <authorList>
            <person name="de Groot N.N."/>
        </authorList>
    </citation>
    <scope>NUCLEOTIDE SEQUENCE [LARGE SCALE GENOMIC DNA]</scope>
    <source>
        <strain evidence="2 3">CGMCC 4.5727</strain>
    </source>
</reference>
<keyword evidence="1" id="KW-1133">Transmembrane helix</keyword>
<organism evidence="2 3">
    <name type="scientific">Streptomyces indicus</name>
    <dbReference type="NCBI Taxonomy" id="417292"/>
    <lineage>
        <taxon>Bacteria</taxon>
        <taxon>Bacillati</taxon>
        <taxon>Actinomycetota</taxon>
        <taxon>Actinomycetes</taxon>
        <taxon>Kitasatosporales</taxon>
        <taxon>Streptomycetaceae</taxon>
        <taxon>Streptomyces</taxon>
    </lineage>
</organism>
<evidence type="ECO:0000313" key="3">
    <source>
        <dbReference type="Proteomes" id="UP000199155"/>
    </source>
</evidence>
<evidence type="ECO:0000313" key="2">
    <source>
        <dbReference type="EMBL" id="SDL11155.1"/>
    </source>
</evidence>
<evidence type="ECO:0000256" key="1">
    <source>
        <dbReference type="SAM" id="Phobius"/>
    </source>
</evidence>
<gene>
    <name evidence="2" type="ORF">SAMN05421806_118144</name>
</gene>
<keyword evidence="1" id="KW-0472">Membrane</keyword>
<name>A0A1G9HE91_9ACTN</name>
<accession>A0A1G9HE91</accession>
<proteinExistence type="predicted"/>
<keyword evidence="3" id="KW-1185">Reference proteome</keyword>
<dbReference type="EMBL" id="FNFF01000018">
    <property type="protein sequence ID" value="SDL11155.1"/>
    <property type="molecule type" value="Genomic_DNA"/>
</dbReference>
<sequence>MAPKVIPITVTAAQAATGVDLPVKGSGVEAVFRIPPCRDGDLIPAYVAGNEVRLRIVVAKDRSPSPFVRDVGRYLGIAALVLCVLAVIVAVTGS</sequence>
<dbReference type="OrthoDB" id="4296226at2"/>
<keyword evidence="1" id="KW-0812">Transmembrane</keyword>
<feature type="transmembrane region" description="Helical" evidence="1">
    <location>
        <begin position="71"/>
        <end position="91"/>
    </location>
</feature>
<dbReference type="RefSeq" id="WP_093616429.1">
    <property type="nucleotide sequence ID" value="NZ_FNFF01000018.1"/>
</dbReference>
<protein>
    <submittedName>
        <fullName evidence="2">Uncharacterized protein</fullName>
    </submittedName>
</protein>
<dbReference type="AlphaFoldDB" id="A0A1G9HE91"/>
<dbReference type="Proteomes" id="UP000199155">
    <property type="component" value="Unassembled WGS sequence"/>
</dbReference>